<reference evidence="1 2" key="1">
    <citation type="submission" date="2018-09" db="EMBL/GenBank/DDBJ databases">
        <title>Nocardia yunnanensis sp. nov., an actinomycete isolated from a soil sample.</title>
        <authorList>
            <person name="Zhang J."/>
        </authorList>
    </citation>
    <scope>NUCLEOTIDE SEQUENCE [LARGE SCALE GENOMIC DNA]</scope>
    <source>
        <strain evidence="1 2">CFHS0054</strain>
    </source>
</reference>
<proteinExistence type="predicted"/>
<dbReference type="OrthoDB" id="3870258at2"/>
<organism evidence="1 2">
    <name type="scientific">Nocardia yunnanensis</name>
    <dbReference type="NCBI Taxonomy" id="2382165"/>
    <lineage>
        <taxon>Bacteria</taxon>
        <taxon>Bacillati</taxon>
        <taxon>Actinomycetota</taxon>
        <taxon>Actinomycetes</taxon>
        <taxon>Mycobacteriales</taxon>
        <taxon>Nocardiaceae</taxon>
        <taxon>Nocardia</taxon>
    </lineage>
</organism>
<evidence type="ECO:0000313" key="2">
    <source>
        <dbReference type="Proteomes" id="UP000267164"/>
    </source>
</evidence>
<evidence type="ECO:0008006" key="3">
    <source>
        <dbReference type="Google" id="ProtNLM"/>
    </source>
</evidence>
<sequence>MDALFNRWAPRDYLDIDAILASGRYTREQLLTIAAEHNPGFDRGMFAESLFYLRRIPDRDFTPYEVTTDAVAAMRLRFADWEQQLTN</sequence>
<dbReference type="KEGG" id="nyu:D7D52_36765"/>
<dbReference type="AlphaFoldDB" id="A0A386ZMR5"/>
<accession>A0A386ZMR5</accession>
<protein>
    <recommendedName>
        <fullName evidence="3">DUF3263 domain-containing protein</fullName>
    </recommendedName>
</protein>
<keyword evidence="2" id="KW-1185">Reference proteome</keyword>
<gene>
    <name evidence="1" type="ORF">D7D52_36765</name>
</gene>
<name>A0A386ZMR5_9NOCA</name>
<evidence type="ECO:0000313" key="1">
    <source>
        <dbReference type="EMBL" id="AYF78464.1"/>
    </source>
</evidence>
<dbReference type="Proteomes" id="UP000267164">
    <property type="component" value="Chromosome"/>
</dbReference>
<dbReference type="EMBL" id="CP032568">
    <property type="protein sequence ID" value="AYF78464.1"/>
    <property type="molecule type" value="Genomic_DNA"/>
</dbReference>